<feature type="transmembrane region" description="Helical" evidence="10">
    <location>
        <begin position="191"/>
        <end position="208"/>
    </location>
</feature>
<keyword evidence="4 10" id="KW-0812">Transmembrane</keyword>
<dbReference type="SMART" id="SM00382">
    <property type="entry name" value="AAA"/>
    <property type="match status" value="1"/>
</dbReference>
<dbReference type="Pfam" id="PF12399">
    <property type="entry name" value="BCA_ABC_TP_C"/>
    <property type="match status" value="1"/>
</dbReference>
<evidence type="ECO:0000256" key="9">
    <source>
        <dbReference type="SAM" id="MobiDB-lite"/>
    </source>
</evidence>
<feature type="transmembrane region" description="Helical" evidence="10">
    <location>
        <begin position="317"/>
        <end position="337"/>
    </location>
</feature>
<dbReference type="AlphaFoldDB" id="A0AB39CFZ6"/>
<feature type="transmembrane region" description="Helical" evidence="10">
    <location>
        <begin position="242"/>
        <end position="265"/>
    </location>
</feature>
<feature type="region of interest" description="Disordered" evidence="9">
    <location>
        <begin position="1"/>
        <end position="24"/>
    </location>
</feature>
<keyword evidence="2" id="KW-0813">Transport</keyword>
<dbReference type="InterPro" id="IPR003439">
    <property type="entry name" value="ABC_transporter-like_ATP-bd"/>
</dbReference>
<reference evidence="12" key="1">
    <citation type="submission" date="2024-05" db="EMBL/GenBank/DDBJ databases">
        <authorList>
            <person name="Luo Y.-C."/>
            <person name="Nicholds J."/>
            <person name="Mortimer T."/>
            <person name="Maboni G."/>
        </authorList>
    </citation>
    <scope>NUCLEOTIDE SEQUENCE</scope>
    <source>
        <strain evidence="12">153920</strain>
    </source>
</reference>
<organism evidence="12">
    <name type="scientific">Castellaniella ginsengisoli</name>
    <dbReference type="NCBI Taxonomy" id="546114"/>
    <lineage>
        <taxon>Bacteria</taxon>
        <taxon>Pseudomonadati</taxon>
        <taxon>Pseudomonadota</taxon>
        <taxon>Betaproteobacteria</taxon>
        <taxon>Burkholderiales</taxon>
        <taxon>Alcaligenaceae</taxon>
        <taxon>Castellaniella</taxon>
    </lineage>
</organism>
<feature type="region of interest" description="Disordered" evidence="9">
    <location>
        <begin position="362"/>
        <end position="387"/>
    </location>
</feature>
<evidence type="ECO:0000256" key="3">
    <source>
        <dbReference type="ARBA" id="ARBA00022475"/>
    </source>
</evidence>
<feature type="transmembrane region" description="Helical" evidence="10">
    <location>
        <begin position="114"/>
        <end position="132"/>
    </location>
</feature>
<dbReference type="SUPFAM" id="SSF52540">
    <property type="entry name" value="P-loop containing nucleoside triphosphate hydrolases"/>
    <property type="match status" value="1"/>
</dbReference>
<dbReference type="InterPro" id="IPR051120">
    <property type="entry name" value="ABC_AA/LPS_Transport"/>
</dbReference>
<evidence type="ECO:0000256" key="1">
    <source>
        <dbReference type="ARBA" id="ARBA00004651"/>
    </source>
</evidence>
<keyword evidence="7 10" id="KW-1133">Transmembrane helix</keyword>
<proteinExistence type="predicted"/>
<dbReference type="Pfam" id="PF02653">
    <property type="entry name" value="BPD_transp_2"/>
    <property type="match status" value="1"/>
</dbReference>
<feature type="transmembrane region" description="Helical" evidence="10">
    <location>
        <begin position="285"/>
        <end position="305"/>
    </location>
</feature>
<dbReference type="GO" id="GO:0015658">
    <property type="term" value="F:branched-chain amino acid transmembrane transporter activity"/>
    <property type="evidence" value="ECO:0007669"/>
    <property type="project" value="InterPro"/>
</dbReference>
<evidence type="ECO:0000256" key="10">
    <source>
        <dbReference type="SAM" id="Phobius"/>
    </source>
</evidence>
<keyword evidence="3" id="KW-1003">Cell membrane</keyword>
<dbReference type="PROSITE" id="PS50893">
    <property type="entry name" value="ABC_TRANSPORTER_2"/>
    <property type="match status" value="1"/>
</dbReference>
<dbReference type="InterPro" id="IPR027417">
    <property type="entry name" value="P-loop_NTPase"/>
</dbReference>
<dbReference type="InterPro" id="IPR032823">
    <property type="entry name" value="BCA_ABC_TP_C"/>
</dbReference>
<dbReference type="InterPro" id="IPR017871">
    <property type="entry name" value="ABC_transporter-like_CS"/>
</dbReference>
<accession>A0AB39CFZ6</accession>
<dbReference type="RefSeq" id="WP_368642941.1">
    <property type="nucleotide sequence ID" value="NZ_CP158252.1"/>
</dbReference>
<keyword evidence="8 10" id="KW-0472">Membrane</keyword>
<protein>
    <submittedName>
        <fullName evidence="12">Branched-chain amino acid ABC transporter ATP-binding protein/permease</fullName>
    </submittedName>
</protein>
<dbReference type="InterPro" id="IPR003593">
    <property type="entry name" value="AAA+_ATPase"/>
</dbReference>
<feature type="domain" description="ABC transporter" evidence="11">
    <location>
        <begin position="390"/>
        <end position="633"/>
    </location>
</feature>
<dbReference type="PROSITE" id="PS00211">
    <property type="entry name" value="ABC_TRANSPORTER_1"/>
    <property type="match status" value="1"/>
</dbReference>
<evidence type="ECO:0000256" key="2">
    <source>
        <dbReference type="ARBA" id="ARBA00022448"/>
    </source>
</evidence>
<evidence type="ECO:0000256" key="7">
    <source>
        <dbReference type="ARBA" id="ARBA00022989"/>
    </source>
</evidence>
<evidence type="ECO:0000256" key="5">
    <source>
        <dbReference type="ARBA" id="ARBA00022741"/>
    </source>
</evidence>
<evidence type="ECO:0000256" key="8">
    <source>
        <dbReference type="ARBA" id="ARBA00023136"/>
    </source>
</evidence>
<comment type="subcellular location">
    <subcellularLocation>
        <location evidence="1">Cell membrane</location>
        <topology evidence="1">Multi-pass membrane protein</topology>
    </subcellularLocation>
</comment>
<dbReference type="PANTHER" id="PTHR45772">
    <property type="entry name" value="CONSERVED COMPONENT OF ABC TRANSPORTER FOR NATURAL AMINO ACIDS-RELATED"/>
    <property type="match status" value="1"/>
</dbReference>
<evidence type="ECO:0000313" key="12">
    <source>
        <dbReference type="EMBL" id="XDJ40893.1"/>
    </source>
</evidence>
<sequence>MSRHDDSVAIQPGAVAPQDGGPAVHPAAGVRRRYKAESLTIVVLAVAPFLAPLVGAGPDLLGRVLIWGLFGLGFDLLFGYAGLLSFGQAAFYGTGAFVTAYLMTSGIVENMLLALILSVAVAAVLGLAIGYLTLRRSGIYFAMSTLAFAEMIYFLEFGPLRDWTGGENGIPGIPEASIDLGFFSYVIAPGWPMYTFLAVMFFIGFVLARRISFSPFGVILTAIRDNPQRAMAVGHSIQSYKLAIFVVAAGYGGIAGGLLGLFQGYMPPDAFNIHTSAEVVIQTVMGGAGTLFGPLLGALIWLYLFEVLQFVEAVGSYWRLILGVIFVVLVTVFRRGICGEFIAWQARRAARRVAAAVGSTGAATGSSARSGRHPLLMRESAPQPEGRPILRADNIAKHYGGLKAVKGVSIEVQEGELRGLIGPNGAGKSTFFRMLAGEIQPTSGSVYLRESEITGAGVTRVCQLGMSKSYQVNELFDALTVRQNILMSVLGQKRGPFRFDALATIEGVKGCHEQVEAAIEMVELTARADIPIHELSYGEKRRVEIGLALATGANVLLLDEPLAGMSPEERVHAVALLKTIRKGRTVLIVEHDMDAMFELADRITVLYDGNFLAEGTPEEIKANTSVQDAYLGGFGQ</sequence>
<feature type="transmembrane region" description="Helical" evidence="10">
    <location>
        <begin position="39"/>
        <end position="58"/>
    </location>
</feature>
<dbReference type="InterPro" id="IPR001851">
    <property type="entry name" value="ABC_transp_permease"/>
</dbReference>
<dbReference type="CDD" id="cd06581">
    <property type="entry name" value="TM_PBP1_LivM_like"/>
    <property type="match status" value="1"/>
</dbReference>
<keyword evidence="5" id="KW-0547">Nucleotide-binding</keyword>
<gene>
    <name evidence="12" type="ORF">ABRY99_07965</name>
</gene>
<dbReference type="GO" id="GO:0005524">
    <property type="term" value="F:ATP binding"/>
    <property type="evidence" value="ECO:0007669"/>
    <property type="project" value="UniProtKB-KW"/>
</dbReference>
<name>A0AB39CFZ6_9BURK</name>
<dbReference type="Gene3D" id="3.40.50.300">
    <property type="entry name" value="P-loop containing nucleotide triphosphate hydrolases"/>
    <property type="match status" value="1"/>
</dbReference>
<dbReference type="PANTHER" id="PTHR45772:SF9">
    <property type="entry name" value="CONSERVED COMPONENT OF ABC TRANSPORTER FOR NATURAL AMINO ACIDS"/>
    <property type="match status" value="1"/>
</dbReference>
<dbReference type="GO" id="GO:0016887">
    <property type="term" value="F:ATP hydrolysis activity"/>
    <property type="evidence" value="ECO:0007669"/>
    <property type="project" value="InterPro"/>
</dbReference>
<dbReference type="GO" id="GO:0005886">
    <property type="term" value="C:plasma membrane"/>
    <property type="evidence" value="ECO:0007669"/>
    <property type="project" value="UniProtKB-SubCell"/>
</dbReference>
<dbReference type="EMBL" id="CP158252">
    <property type="protein sequence ID" value="XDJ40893.1"/>
    <property type="molecule type" value="Genomic_DNA"/>
</dbReference>
<evidence type="ECO:0000256" key="6">
    <source>
        <dbReference type="ARBA" id="ARBA00022840"/>
    </source>
</evidence>
<dbReference type="CDD" id="cd03219">
    <property type="entry name" value="ABC_Mj1267_LivG_branched"/>
    <property type="match status" value="1"/>
</dbReference>
<keyword evidence="6 12" id="KW-0067">ATP-binding</keyword>
<evidence type="ECO:0000259" key="11">
    <source>
        <dbReference type="PROSITE" id="PS50893"/>
    </source>
</evidence>
<evidence type="ECO:0000256" key="4">
    <source>
        <dbReference type="ARBA" id="ARBA00022692"/>
    </source>
</evidence>
<dbReference type="InterPro" id="IPR043428">
    <property type="entry name" value="LivM-like"/>
</dbReference>
<dbReference type="Pfam" id="PF00005">
    <property type="entry name" value="ABC_tran"/>
    <property type="match status" value="1"/>
</dbReference>